<sequence>MTNPITKQVKLIQRKREDGSLGWMEDDSLLSLFDESSLRVLTKPTLMKNKGYRYPLLNLQGVARSNDASHYFRSNQAKVPKSRRITTPAYWGILDLTKDNLQEYFNGNCEITHDDDNDQLKKLHHNIQFMYLARFVFYVYNIPLVSSDHFTEKRICTRSVRAQLHRKVDMKVTLLKTLIKFEALFGEVAGGLGPFGIPSSCRKKRYLDKVKLAIAMRDSLNRILKDCLHISGERRKALVVYGWLQIVVAGSKFLRNWTGKEADFTDTYESQKLPL</sequence>
<organism evidence="1 2">
    <name type="scientific">Paraglomus occultum</name>
    <dbReference type="NCBI Taxonomy" id="144539"/>
    <lineage>
        <taxon>Eukaryota</taxon>
        <taxon>Fungi</taxon>
        <taxon>Fungi incertae sedis</taxon>
        <taxon>Mucoromycota</taxon>
        <taxon>Glomeromycotina</taxon>
        <taxon>Glomeromycetes</taxon>
        <taxon>Paraglomerales</taxon>
        <taxon>Paraglomeraceae</taxon>
        <taxon>Paraglomus</taxon>
    </lineage>
</organism>
<evidence type="ECO:0000313" key="1">
    <source>
        <dbReference type="EMBL" id="CAG8528955.1"/>
    </source>
</evidence>
<dbReference type="EMBL" id="CAJVPJ010000477">
    <property type="protein sequence ID" value="CAG8528955.1"/>
    <property type="molecule type" value="Genomic_DNA"/>
</dbReference>
<evidence type="ECO:0000313" key="2">
    <source>
        <dbReference type="Proteomes" id="UP000789572"/>
    </source>
</evidence>
<accession>A0A9N9AFV3</accession>
<gene>
    <name evidence="1" type="ORF">POCULU_LOCUS3960</name>
</gene>
<proteinExistence type="predicted"/>
<dbReference type="Proteomes" id="UP000789572">
    <property type="component" value="Unassembled WGS sequence"/>
</dbReference>
<name>A0A9N9AFV3_9GLOM</name>
<reference evidence="1" key="1">
    <citation type="submission" date="2021-06" db="EMBL/GenBank/DDBJ databases">
        <authorList>
            <person name="Kallberg Y."/>
            <person name="Tangrot J."/>
            <person name="Rosling A."/>
        </authorList>
    </citation>
    <scope>NUCLEOTIDE SEQUENCE</scope>
    <source>
        <strain evidence="1">IA702</strain>
    </source>
</reference>
<dbReference type="AlphaFoldDB" id="A0A9N9AFV3"/>
<protein>
    <submittedName>
        <fullName evidence="1">3306_t:CDS:1</fullName>
    </submittedName>
</protein>
<dbReference type="OrthoDB" id="2303332at2759"/>
<comment type="caution">
    <text evidence="1">The sequence shown here is derived from an EMBL/GenBank/DDBJ whole genome shotgun (WGS) entry which is preliminary data.</text>
</comment>
<keyword evidence="2" id="KW-1185">Reference proteome</keyword>